<evidence type="ECO:0000313" key="18">
    <source>
        <dbReference type="Proteomes" id="UP000190328"/>
    </source>
</evidence>
<dbReference type="Pfam" id="PF00905">
    <property type="entry name" value="Transpeptidase"/>
    <property type="match status" value="1"/>
</dbReference>
<evidence type="ECO:0000256" key="14">
    <source>
        <dbReference type="ARBA" id="ARBA00055980"/>
    </source>
</evidence>
<evidence type="ECO:0000259" key="16">
    <source>
        <dbReference type="PROSITE" id="PS51178"/>
    </source>
</evidence>
<dbReference type="GO" id="GO:0051301">
    <property type="term" value="P:cell division"/>
    <property type="evidence" value="ECO:0007669"/>
    <property type="project" value="UniProtKB-KW"/>
</dbReference>
<dbReference type="InterPro" id="IPR012338">
    <property type="entry name" value="Beta-lactam/transpept-like"/>
</dbReference>
<evidence type="ECO:0000256" key="2">
    <source>
        <dbReference type="ARBA" id="ARBA00007171"/>
    </source>
</evidence>
<keyword evidence="9 15" id="KW-1133">Transmembrane helix</keyword>
<keyword evidence="11" id="KW-0046">Antibiotic resistance</keyword>
<dbReference type="Gene3D" id="3.30.70.2110">
    <property type="match status" value="1"/>
</dbReference>
<keyword evidence="7" id="KW-0133">Cell shape</keyword>
<keyword evidence="3" id="KW-1003">Cell membrane</keyword>
<keyword evidence="13" id="KW-0961">Cell wall biogenesis/degradation</keyword>
<feature type="domain" description="PASTA" evidence="16">
    <location>
        <begin position="621"/>
        <end position="681"/>
    </location>
</feature>
<dbReference type="Gene3D" id="3.90.1310.10">
    <property type="entry name" value="Penicillin-binding protein 2a (Domain 2)"/>
    <property type="match status" value="1"/>
</dbReference>
<dbReference type="FunFam" id="3.40.710.10:FF:000095">
    <property type="entry name" value="Penicillin-binding protein 2x"/>
    <property type="match status" value="1"/>
</dbReference>
<evidence type="ECO:0000256" key="5">
    <source>
        <dbReference type="ARBA" id="ARBA00022692"/>
    </source>
</evidence>
<proteinExistence type="inferred from homology"/>
<comment type="subcellular location">
    <subcellularLocation>
        <location evidence="1">Cell membrane</location>
        <topology evidence="1">Single-pass membrane protein</topology>
    </subcellularLocation>
</comment>
<dbReference type="InterPro" id="IPR001460">
    <property type="entry name" value="PCN-bd_Tpept"/>
</dbReference>
<dbReference type="Pfam" id="PF03793">
    <property type="entry name" value="PASTA"/>
    <property type="match status" value="2"/>
</dbReference>
<evidence type="ECO:0000256" key="9">
    <source>
        <dbReference type="ARBA" id="ARBA00022989"/>
    </source>
</evidence>
<dbReference type="GO" id="GO:0005886">
    <property type="term" value="C:plasma membrane"/>
    <property type="evidence" value="ECO:0007669"/>
    <property type="project" value="UniProtKB-SubCell"/>
</dbReference>
<evidence type="ECO:0000256" key="12">
    <source>
        <dbReference type="ARBA" id="ARBA00023306"/>
    </source>
</evidence>
<evidence type="ECO:0000256" key="11">
    <source>
        <dbReference type="ARBA" id="ARBA00023251"/>
    </source>
</evidence>
<dbReference type="Pfam" id="PF03717">
    <property type="entry name" value="PBP_dimer"/>
    <property type="match status" value="1"/>
</dbReference>
<gene>
    <name evidence="17" type="ORF">SAMN02745116_00216</name>
</gene>
<evidence type="ECO:0000256" key="7">
    <source>
        <dbReference type="ARBA" id="ARBA00022960"/>
    </source>
</evidence>
<keyword evidence="4" id="KW-0132">Cell division</keyword>
<dbReference type="Proteomes" id="UP000190328">
    <property type="component" value="Unassembled WGS sequence"/>
</dbReference>
<dbReference type="GO" id="GO:0046677">
    <property type="term" value="P:response to antibiotic"/>
    <property type="evidence" value="ECO:0007669"/>
    <property type="project" value="UniProtKB-KW"/>
</dbReference>
<dbReference type="PANTHER" id="PTHR30627:SF26">
    <property type="entry name" value="PENICILLIN-BINDING PROTEIN 2B"/>
    <property type="match status" value="1"/>
</dbReference>
<dbReference type="PROSITE" id="PS51178">
    <property type="entry name" value="PASTA"/>
    <property type="match status" value="2"/>
</dbReference>
<dbReference type="InterPro" id="IPR036138">
    <property type="entry name" value="PBP_dimer_sf"/>
</dbReference>
<keyword evidence="10 15" id="KW-0472">Membrane</keyword>
<dbReference type="InterPro" id="IPR050515">
    <property type="entry name" value="Beta-lactam/transpept"/>
</dbReference>
<dbReference type="EMBL" id="FUXI01000002">
    <property type="protein sequence ID" value="SJZ40893.1"/>
    <property type="molecule type" value="Genomic_DNA"/>
</dbReference>
<comment type="similarity">
    <text evidence="2">Belongs to the transpeptidase family.</text>
</comment>
<evidence type="ECO:0000256" key="10">
    <source>
        <dbReference type="ARBA" id="ARBA00023136"/>
    </source>
</evidence>
<dbReference type="SUPFAM" id="SSF56519">
    <property type="entry name" value="Penicillin binding protein dimerisation domain"/>
    <property type="match status" value="1"/>
</dbReference>
<dbReference type="AlphaFoldDB" id="A0A1T4KEX5"/>
<comment type="function">
    <text evidence="14">A transpeptidase that forms peptide cross-links between adjacent glycan strands in cell wall peptidoglycan (PG). Part of the divisome machinery that synthesizes the septal cross wall. Beta-lactams inactivate the PBPs by acylating an essential serine residue in the active site of these proteins.</text>
</comment>
<dbReference type="InterPro" id="IPR005311">
    <property type="entry name" value="PBP_dimer"/>
</dbReference>
<dbReference type="GO" id="GO:0008658">
    <property type="term" value="F:penicillin binding"/>
    <property type="evidence" value="ECO:0007669"/>
    <property type="project" value="InterPro"/>
</dbReference>
<accession>A0A1T4KEX5</accession>
<feature type="domain" description="PASTA" evidence="16">
    <location>
        <begin position="682"/>
        <end position="737"/>
    </location>
</feature>
<organism evidence="17 18">
    <name type="scientific">Pilibacter termitis</name>
    <dbReference type="NCBI Taxonomy" id="263852"/>
    <lineage>
        <taxon>Bacteria</taxon>
        <taxon>Bacillati</taxon>
        <taxon>Bacillota</taxon>
        <taxon>Bacilli</taxon>
        <taxon>Lactobacillales</taxon>
        <taxon>Enterococcaceae</taxon>
        <taxon>Pilibacter</taxon>
    </lineage>
</organism>
<dbReference type="OrthoDB" id="9804124at2"/>
<dbReference type="InterPro" id="IPR005543">
    <property type="entry name" value="PASTA_dom"/>
</dbReference>
<sequence length="737" mass="81767">MSILKIIQRWSNKKNLGVKGNRKRVGILFFTLSFFILAILISRFVWIVEGGKIQGVDLGKQTAALYKGTNVVKAKRGNIYDRYGQPIAQDAMSYSVYAILKTTYIGANEEKLYAQAKNFDSIADILHDKLGMDKTMALSRLRVNAGKSQDEEQFQVEFGSSGQNISLSTKEEIEKEMEKRKLKGLYFTEQQSRIYPNGDFASNFIGVASQNDEGQIVGKYGLEAAFNDVLQGENGTVTYKRDIAGNPMPGTVANKVQAKDGQDIYTTLDSRLQTYLETLMEQVNKEYKPENLTAILMEAKTGEILAMSQRPSLSPEAKEIPKDAVWRNMLVEDSFEPGSTMKIFTTAASVNTGQFKANDTFTAGEIKVYDRTIRDHDWGKNGPHPLTYRQALAWSSNVGMVHLEQRLGSLWPAYQRRFLFGSNTDSGLNMEVSGLLPDVNSPVDLAMSSFGQGINVTNFQMMRAFSSIANNGTMLQPHYISKVVNIDKKTQQIVEPEILGQPVTSETAHTVLEYMVDVVEDPQWGSAHWKEGPIYNVPNVTLSAKTGTAQIGDEKNGGYFESKYINSVVLMAPTNEPKYVLYVTMRMDGTMPPDAISKLANPMLKRALESEEMPVDNSKGNIEDVVVQKYTGKTANQAETLARKQLLQPISLGDGTNIIAQSTNAGAKLLPNAKIFFKTDGDMLMPDVTGWSREDLEKFEKMVNVKLTITGEGRAYGQSVVSGEKIKVSQTIEIQLG</sequence>
<dbReference type="STRING" id="263852.SAMN02745116_00216"/>
<evidence type="ECO:0000256" key="8">
    <source>
        <dbReference type="ARBA" id="ARBA00022984"/>
    </source>
</evidence>
<feature type="transmembrane region" description="Helical" evidence="15">
    <location>
        <begin position="25"/>
        <end position="46"/>
    </location>
</feature>
<name>A0A1T4KEX5_9ENTE</name>
<dbReference type="RefSeq" id="WP_078806194.1">
    <property type="nucleotide sequence ID" value="NZ_FUXI01000002.1"/>
</dbReference>
<evidence type="ECO:0000256" key="13">
    <source>
        <dbReference type="ARBA" id="ARBA00023316"/>
    </source>
</evidence>
<dbReference type="SUPFAM" id="SSF56601">
    <property type="entry name" value="beta-lactamase/transpeptidase-like"/>
    <property type="match status" value="1"/>
</dbReference>
<keyword evidence="12" id="KW-0131">Cell cycle</keyword>
<dbReference type="GO" id="GO:0008360">
    <property type="term" value="P:regulation of cell shape"/>
    <property type="evidence" value="ECO:0007669"/>
    <property type="project" value="UniProtKB-KW"/>
</dbReference>
<evidence type="ECO:0000256" key="1">
    <source>
        <dbReference type="ARBA" id="ARBA00004162"/>
    </source>
</evidence>
<dbReference type="Gene3D" id="2.20.70.70">
    <property type="match status" value="1"/>
</dbReference>
<dbReference type="Gene3D" id="3.40.710.10">
    <property type="entry name" value="DD-peptidase/beta-lactamase superfamily"/>
    <property type="match status" value="1"/>
</dbReference>
<keyword evidence="18" id="KW-1185">Reference proteome</keyword>
<evidence type="ECO:0000313" key="17">
    <source>
        <dbReference type="EMBL" id="SJZ40893.1"/>
    </source>
</evidence>
<dbReference type="SUPFAM" id="SSF54184">
    <property type="entry name" value="Penicillin-binding protein 2x (pbp-2x), c-terminal domain"/>
    <property type="match status" value="2"/>
</dbReference>
<dbReference type="CDD" id="cd06575">
    <property type="entry name" value="PASTA_Pbp2x-like_2"/>
    <property type="match status" value="1"/>
</dbReference>
<evidence type="ECO:0000256" key="6">
    <source>
        <dbReference type="ARBA" id="ARBA00022737"/>
    </source>
</evidence>
<evidence type="ECO:0000256" key="3">
    <source>
        <dbReference type="ARBA" id="ARBA00022475"/>
    </source>
</evidence>
<keyword evidence="8" id="KW-0573">Peptidoglycan synthesis</keyword>
<dbReference type="GO" id="GO:0009252">
    <property type="term" value="P:peptidoglycan biosynthetic process"/>
    <property type="evidence" value="ECO:0007669"/>
    <property type="project" value="UniProtKB-KW"/>
</dbReference>
<dbReference type="GO" id="GO:0071555">
    <property type="term" value="P:cell wall organization"/>
    <property type="evidence" value="ECO:0007669"/>
    <property type="project" value="UniProtKB-KW"/>
</dbReference>
<dbReference type="SMART" id="SM00740">
    <property type="entry name" value="PASTA"/>
    <property type="match status" value="2"/>
</dbReference>
<evidence type="ECO:0000256" key="4">
    <source>
        <dbReference type="ARBA" id="ARBA00022618"/>
    </source>
</evidence>
<dbReference type="CDD" id="cd06576">
    <property type="entry name" value="PASTA_Pbp2x-like_1"/>
    <property type="match status" value="1"/>
</dbReference>
<evidence type="ECO:0000256" key="15">
    <source>
        <dbReference type="SAM" id="Phobius"/>
    </source>
</evidence>
<keyword evidence="5 15" id="KW-0812">Transmembrane</keyword>
<reference evidence="18" key="1">
    <citation type="submission" date="2017-02" db="EMBL/GenBank/DDBJ databases">
        <authorList>
            <person name="Varghese N."/>
            <person name="Submissions S."/>
        </authorList>
    </citation>
    <scope>NUCLEOTIDE SEQUENCE [LARGE SCALE GENOMIC DNA]</scope>
    <source>
        <strain evidence="18">ATCC BAA-1030</strain>
    </source>
</reference>
<dbReference type="PANTHER" id="PTHR30627">
    <property type="entry name" value="PEPTIDOGLYCAN D,D-TRANSPEPTIDASE"/>
    <property type="match status" value="1"/>
</dbReference>
<keyword evidence="6" id="KW-0677">Repeat</keyword>
<protein>
    <submittedName>
        <fullName evidence="17">Penicillin-binding protein 2X</fullName>
    </submittedName>
</protein>